<reference evidence="4 5" key="1">
    <citation type="journal article" date="2012" name="Nature">
        <title>Repeated polyploidization of Gossypium genomes and the evolution of spinnable cotton fibres.</title>
        <authorList>
            <person name="Paterson A.H."/>
            <person name="Wendel J.F."/>
            <person name="Gundlach H."/>
            <person name="Guo H."/>
            <person name="Jenkins J."/>
            <person name="Jin D."/>
            <person name="Llewellyn D."/>
            <person name="Showmaker K.C."/>
            <person name="Shu S."/>
            <person name="Udall J."/>
            <person name="Yoo M.J."/>
            <person name="Byers R."/>
            <person name="Chen W."/>
            <person name="Doron-Faigenboim A."/>
            <person name="Duke M.V."/>
            <person name="Gong L."/>
            <person name="Grimwood J."/>
            <person name="Grover C."/>
            <person name="Grupp K."/>
            <person name="Hu G."/>
            <person name="Lee T.H."/>
            <person name="Li J."/>
            <person name="Lin L."/>
            <person name="Liu T."/>
            <person name="Marler B.S."/>
            <person name="Page J.T."/>
            <person name="Roberts A.W."/>
            <person name="Romanel E."/>
            <person name="Sanders W.S."/>
            <person name="Szadkowski E."/>
            <person name="Tan X."/>
            <person name="Tang H."/>
            <person name="Xu C."/>
            <person name="Wang J."/>
            <person name="Wang Z."/>
            <person name="Zhang D."/>
            <person name="Zhang L."/>
            <person name="Ashrafi H."/>
            <person name="Bedon F."/>
            <person name="Bowers J.E."/>
            <person name="Brubaker C.L."/>
            <person name="Chee P.W."/>
            <person name="Das S."/>
            <person name="Gingle A.R."/>
            <person name="Haigler C.H."/>
            <person name="Harker D."/>
            <person name="Hoffmann L.V."/>
            <person name="Hovav R."/>
            <person name="Jones D.C."/>
            <person name="Lemke C."/>
            <person name="Mansoor S."/>
            <person name="ur Rahman M."/>
            <person name="Rainville L.N."/>
            <person name="Rambani A."/>
            <person name="Reddy U.K."/>
            <person name="Rong J.K."/>
            <person name="Saranga Y."/>
            <person name="Scheffler B.E."/>
            <person name="Scheffler J.A."/>
            <person name="Stelly D.M."/>
            <person name="Triplett B.A."/>
            <person name="Van Deynze A."/>
            <person name="Vaslin M.F."/>
            <person name="Waghmare V.N."/>
            <person name="Walford S.A."/>
            <person name="Wright R.J."/>
            <person name="Zaki E.A."/>
            <person name="Zhang T."/>
            <person name="Dennis E.S."/>
            <person name="Mayer K.F."/>
            <person name="Peterson D.G."/>
            <person name="Rokhsar D.S."/>
            <person name="Wang X."/>
            <person name="Schmutz J."/>
        </authorList>
    </citation>
    <scope>NUCLEOTIDE SEQUENCE [LARGE SCALE GENOMIC DNA]</scope>
</reference>
<proteinExistence type="inferred from homology"/>
<dbReference type="Gramene" id="KJB77049">
    <property type="protein sequence ID" value="KJB77049"/>
    <property type="gene ID" value="B456_012G118000"/>
</dbReference>
<evidence type="ECO:0000313" key="5">
    <source>
        <dbReference type="Proteomes" id="UP000032304"/>
    </source>
</evidence>
<dbReference type="EMBL" id="CM001751">
    <property type="protein sequence ID" value="KJB77049.1"/>
    <property type="molecule type" value="Genomic_DNA"/>
</dbReference>
<evidence type="ECO:0000256" key="3">
    <source>
        <dbReference type="PROSITE-ProRule" id="PRU01191"/>
    </source>
</evidence>
<dbReference type="STRING" id="29730.A0A0D2V5H5"/>
<comment type="similarity">
    <text evidence="3">Belongs to the GRAS family.</text>
</comment>
<dbReference type="Proteomes" id="UP000032304">
    <property type="component" value="Chromosome 12"/>
</dbReference>
<dbReference type="KEGG" id="gra:105779447"/>
<dbReference type="AlphaFoldDB" id="A0A0D2V5H5"/>
<evidence type="ECO:0000256" key="1">
    <source>
        <dbReference type="ARBA" id="ARBA00023015"/>
    </source>
</evidence>
<dbReference type="PROSITE" id="PS50985">
    <property type="entry name" value="GRAS"/>
    <property type="match status" value="1"/>
</dbReference>
<dbReference type="OMA" id="WRFQHTR"/>
<dbReference type="eggNOG" id="ENOG502QWF3">
    <property type="taxonomic scope" value="Eukaryota"/>
</dbReference>
<accession>A0A0D2V5H5</accession>
<dbReference type="InterPro" id="IPR005202">
    <property type="entry name" value="TF_GRAS"/>
</dbReference>
<name>A0A0D2V5H5_GOSRA</name>
<gene>
    <name evidence="4" type="ORF">B456_012G118000</name>
</gene>
<feature type="short sequence motif" description="VHIID" evidence="3">
    <location>
        <begin position="264"/>
        <end position="268"/>
    </location>
</feature>
<sequence>MFIYYFIYTYAKIQSKTNFALNITKMMQSQDFTPSWPLVNSTIDQLEPYGFNMCVHFDASSSFHTSVDSFFSNDIFPFSPYDFDDDLLRVTVPWEDISAPLAGLDSMLTDGVEESFPLSSQRQDIWSPCPSIRSSEASTDTMQSPLTMPILGEEAMEIDNQLPLFHLLKAHGDATEKNQTDLAEVILRCVSEKGNPVGETLERIAFNLSQDIQNQNNYYLMQESSKNFEVAFRTFYQIFPYGRFAHFAANSAILEAIPNDAEQLHIVDFDLGVGIQWPSLIEAIAGHWQHKTLRLTSIKWGDDHSPWRFQHTRRLLCDHARSFGLNFKVEEMGIHDLVNEFMAIKKQGGGTKEWLAFNCMVGLPHMGKNKSRKLVNEFLGIAKQLLTSCGDNARTTKRGMITLGEGDACEKLKDGTGSSFGAYFNAQLMHYQAIMESMESNMAKHLVQARLAMECLFVGPNICAQAWFQKWKEMNETCYFQAGTTLEGLKVSRGRVMEAKEMVKERGNSYEVSIGGDSGNELTLDWRGITLVKVSSWRN</sequence>
<dbReference type="PANTHER" id="PTHR31636">
    <property type="entry name" value="OSJNBA0084A10.13 PROTEIN-RELATED"/>
    <property type="match status" value="1"/>
</dbReference>
<protein>
    <submittedName>
        <fullName evidence="4">Uncharacterized protein</fullName>
    </submittedName>
</protein>
<keyword evidence="5" id="KW-1185">Reference proteome</keyword>
<evidence type="ECO:0000313" key="4">
    <source>
        <dbReference type="EMBL" id="KJB77049.1"/>
    </source>
</evidence>
<keyword evidence="2" id="KW-0804">Transcription</keyword>
<dbReference type="OrthoDB" id="1935022at2759"/>
<dbReference type="Pfam" id="PF03514">
    <property type="entry name" value="GRAS"/>
    <property type="match status" value="1"/>
</dbReference>
<feature type="region of interest" description="SAW" evidence="3">
    <location>
        <begin position="456"/>
        <end position="538"/>
    </location>
</feature>
<comment type="caution">
    <text evidence="3">Lacks conserved residue(s) required for the propagation of feature annotation.</text>
</comment>
<organism evidence="4 5">
    <name type="scientific">Gossypium raimondii</name>
    <name type="common">Peruvian cotton</name>
    <name type="synonym">Gossypium klotzschianum subsp. raimondii</name>
    <dbReference type="NCBI Taxonomy" id="29730"/>
    <lineage>
        <taxon>Eukaryota</taxon>
        <taxon>Viridiplantae</taxon>
        <taxon>Streptophyta</taxon>
        <taxon>Embryophyta</taxon>
        <taxon>Tracheophyta</taxon>
        <taxon>Spermatophyta</taxon>
        <taxon>Magnoliopsida</taxon>
        <taxon>eudicotyledons</taxon>
        <taxon>Gunneridae</taxon>
        <taxon>Pentapetalae</taxon>
        <taxon>rosids</taxon>
        <taxon>malvids</taxon>
        <taxon>Malvales</taxon>
        <taxon>Malvaceae</taxon>
        <taxon>Malvoideae</taxon>
        <taxon>Gossypium</taxon>
    </lineage>
</organism>
<feature type="region of interest" description="VHIID" evidence="3">
    <location>
        <begin position="232"/>
        <end position="297"/>
    </location>
</feature>
<keyword evidence="1" id="KW-0805">Transcription regulation</keyword>
<evidence type="ECO:0000256" key="2">
    <source>
        <dbReference type="ARBA" id="ARBA00023163"/>
    </source>
</evidence>